<keyword evidence="1" id="KW-0479">Metal-binding</keyword>
<feature type="region of interest" description="Disordered" evidence="2">
    <location>
        <begin position="55"/>
        <end position="99"/>
    </location>
</feature>
<feature type="domain" description="CCHC-type" evidence="3">
    <location>
        <begin position="183"/>
        <end position="198"/>
    </location>
</feature>
<dbReference type="Gene3D" id="4.10.60.10">
    <property type="entry name" value="Zinc finger, CCHC-type"/>
    <property type="match status" value="2"/>
</dbReference>
<feature type="compositionally biased region" description="Low complexity" evidence="2">
    <location>
        <begin position="64"/>
        <end position="81"/>
    </location>
</feature>
<organism evidence="4 5">
    <name type="scientific">Citrus unshiu</name>
    <name type="common">Satsuma mandarin</name>
    <name type="synonym">Citrus nobilis var. unshiu</name>
    <dbReference type="NCBI Taxonomy" id="55188"/>
    <lineage>
        <taxon>Eukaryota</taxon>
        <taxon>Viridiplantae</taxon>
        <taxon>Streptophyta</taxon>
        <taxon>Embryophyta</taxon>
        <taxon>Tracheophyta</taxon>
        <taxon>Spermatophyta</taxon>
        <taxon>Magnoliopsida</taxon>
        <taxon>eudicotyledons</taxon>
        <taxon>Gunneridae</taxon>
        <taxon>Pentapetalae</taxon>
        <taxon>rosids</taxon>
        <taxon>malvids</taxon>
        <taxon>Sapindales</taxon>
        <taxon>Rutaceae</taxon>
        <taxon>Aurantioideae</taxon>
        <taxon>Citrus</taxon>
    </lineage>
</organism>
<dbReference type="STRING" id="55188.A0A2H5QHP6"/>
<dbReference type="Pfam" id="PF00098">
    <property type="entry name" value="zf-CCHC"/>
    <property type="match status" value="2"/>
</dbReference>
<evidence type="ECO:0000256" key="1">
    <source>
        <dbReference type="PROSITE-ProRule" id="PRU00047"/>
    </source>
</evidence>
<protein>
    <recommendedName>
        <fullName evidence="3">CCHC-type domain-containing protein</fullName>
    </recommendedName>
</protein>
<evidence type="ECO:0000256" key="2">
    <source>
        <dbReference type="SAM" id="MobiDB-lite"/>
    </source>
</evidence>
<feature type="compositionally biased region" description="Polar residues" evidence="2">
    <location>
        <begin position="349"/>
        <end position="364"/>
    </location>
</feature>
<name>A0A2H5QHP6_CITUN</name>
<feature type="region of interest" description="Disordered" evidence="2">
    <location>
        <begin position="266"/>
        <end position="379"/>
    </location>
</feature>
<accession>A0A2H5QHP6</accession>
<dbReference type="SUPFAM" id="SSF57756">
    <property type="entry name" value="Retrovirus zinc finger-like domains"/>
    <property type="match status" value="2"/>
</dbReference>
<evidence type="ECO:0000313" key="5">
    <source>
        <dbReference type="Proteomes" id="UP000236630"/>
    </source>
</evidence>
<dbReference type="SMART" id="SM00343">
    <property type="entry name" value="ZnF_C2HC"/>
    <property type="match status" value="3"/>
</dbReference>
<dbReference type="EMBL" id="BDQV01000397">
    <property type="protein sequence ID" value="GAY64160.1"/>
    <property type="molecule type" value="Genomic_DNA"/>
</dbReference>
<comment type="caution">
    <text evidence="4">The sequence shown here is derived from an EMBL/GenBank/DDBJ whole genome shotgun (WGS) entry which is preliminary data.</text>
</comment>
<dbReference type="PANTHER" id="PTHR46978">
    <property type="entry name" value="ZINC KNUCKLE (CCHC-TYPE) FAMILY PROTEIN"/>
    <property type="match status" value="1"/>
</dbReference>
<dbReference type="GO" id="GO:0003676">
    <property type="term" value="F:nucleic acid binding"/>
    <property type="evidence" value="ECO:0007669"/>
    <property type="project" value="InterPro"/>
</dbReference>
<dbReference type="GO" id="GO:0008270">
    <property type="term" value="F:zinc ion binding"/>
    <property type="evidence" value="ECO:0007669"/>
    <property type="project" value="UniProtKB-KW"/>
</dbReference>
<dbReference type="InterPro" id="IPR036875">
    <property type="entry name" value="Znf_CCHC_sf"/>
</dbReference>
<feature type="compositionally biased region" description="Basic and acidic residues" evidence="2">
    <location>
        <begin position="271"/>
        <end position="290"/>
    </location>
</feature>
<evidence type="ECO:0000259" key="3">
    <source>
        <dbReference type="PROSITE" id="PS50158"/>
    </source>
</evidence>
<evidence type="ECO:0000313" key="4">
    <source>
        <dbReference type="EMBL" id="GAY64160.1"/>
    </source>
</evidence>
<keyword evidence="5" id="KW-1185">Reference proteome</keyword>
<dbReference type="Proteomes" id="UP000236630">
    <property type="component" value="Unassembled WGS sequence"/>
</dbReference>
<gene>
    <name evidence="4" type="ORF">CUMW_231480</name>
</gene>
<dbReference type="PROSITE" id="PS50158">
    <property type="entry name" value="ZF_CCHC"/>
    <property type="match status" value="2"/>
</dbReference>
<feature type="region of interest" description="Disordered" evidence="2">
    <location>
        <begin position="1"/>
        <end position="37"/>
    </location>
</feature>
<proteinExistence type="predicted"/>
<dbReference type="AlphaFoldDB" id="A0A2H5QHP6"/>
<dbReference type="InterPro" id="IPR001878">
    <property type="entry name" value="Znf_CCHC"/>
</dbReference>
<feature type="compositionally biased region" description="Basic residues" evidence="2">
    <location>
        <begin position="1"/>
        <end position="10"/>
    </location>
</feature>
<dbReference type="PANTHER" id="PTHR46978:SF1">
    <property type="entry name" value="ZINC KNUCKLE (CCHC-TYPE) FAMILY PROTEIN"/>
    <property type="match status" value="1"/>
</dbReference>
<reference evidence="4 5" key="1">
    <citation type="journal article" date="2017" name="Front. Genet.">
        <title>Draft sequencing of the heterozygous diploid genome of Satsuma (Citrus unshiu Marc.) using a hybrid assembly approach.</title>
        <authorList>
            <person name="Shimizu T."/>
            <person name="Tanizawa Y."/>
            <person name="Mochizuki T."/>
            <person name="Nagasaki H."/>
            <person name="Yoshioka T."/>
            <person name="Toyoda A."/>
            <person name="Fujiyama A."/>
            <person name="Kaminuma E."/>
            <person name="Nakamura Y."/>
        </authorList>
    </citation>
    <scope>NUCLEOTIDE SEQUENCE [LARGE SCALE GENOMIC DNA]</scope>
    <source>
        <strain evidence="5">cv. Miyagawa wase</strain>
    </source>
</reference>
<sequence length="391" mass="43663">MATRQKLKGKLYHEENGEEEEKLKSAAAMSSDDEEGNEDLTLKIVEKHMLMRAAKLDQDDSDSDVVLNDNTNTNTSDNSNNKNGGVEAVVPGPSGTTDDVIIEDVKSSDKKRIRVRKKKKKEADKIEIEDQSVIVRKEEQKVETADNGDEGVTTVEISDNIVLRKLLRGPRYFDPPDRGWQTCYNCGEEGHMAVNCRSAVKRKKPCFVCGSLEHGVRQCSKACARSRGETVEASPSSCYKCGAEGHFARECVSSSKVRKRNIDASTPTFRPHRENKDHSGIKSAPHDLGKVHKRKKTQHEERGIMTSRKSKQRGGWITDDPGDISYGKPKRNHWRSPGTPSSKAHKISAITSGGHFSSPQSSIKRNSHHRFSASRFDNSGSDGIRRGYDWW</sequence>
<feature type="domain" description="CCHC-type" evidence="3">
    <location>
        <begin position="238"/>
        <end position="251"/>
    </location>
</feature>
<keyword evidence="1" id="KW-0863">Zinc-finger</keyword>
<keyword evidence="1" id="KW-0862">Zinc</keyword>